<evidence type="ECO:0000313" key="2">
    <source>
        <dbReference type="EMBL" id="RCW49487.1"/>
    </source>
</evidence>
<keyword evidence="3" id="KW-1185">Reference proteome</keyword>
<dbReference type="SMART" id="SM00871">
    <property type="entry name" value="AraC_E_bind"/>
    <property type="match status" value="1"/>
</dbReference>
<dbReference type="InterPro" id="IPR029441">
    <property type="entry name" value="Cass2"/>
</dbReference>
<comment type="caution">
    <text evidence="2">The sequence shown here is derived from an EMBL/GenBank/DDBJ whole genome shotgun (WGS) entry which is preliminary data.</text>
</comment>
<name>A0A368W3W7_9BACL</name>
<dbReference type="InterPro" id="IPR011256">
    <property type="entry name" value="Reg_factor_effector_dom_sf"/>
</dbReference>
<gene>
    <name evidence="2" type="ORF">DFP97_104145</name>
</gene>
<feature type="domain" description="AraC effector-binding" evidence="1">
    <location>
        <begin position="2"/>
        <end position="148"/>
    </location>
</feature>
<dbReference type="RefSeq" id="WP_114379403.1">
    <property type="nucleotide sequence ID" value="NZ_QPJD01000004.1"/>
</dbReference>
<organism evidence="2 3">
    <name type="scientific">Paenibacillus prosopidis</name>
    <dbReference type="NCBI Taxonomy" id="630520"/>
    <lineage>
        <taxon>Bacteria</taxon>
        <taxon>Bacillati</taxon>
        <taxon>Bacillota</taxon>
        <taxon>Bacilli</taxon>
        <taxon>Bacillales</taxon>
        <taxon>Paenibacillaceae</taxon>
        <taxon>Paenibacillus</taxon>
    </lineage>
</organism>
<dbReference type="OrthoDB" id="2734147at2"/>
<dbReference type="SUPFAM" id="SSF55136">
    <property type="entry name" value="Probable bacterial effector-binding domain"/>
    <property type="match status" value="1"/>
</dbReference>
<proteinExistence type="predicted"/>
<sequence>MFECELISKNDIILAGFSFSGPFPQSFPSEAVKVQQRLGSRKSEFPPSVNTGMLFSPYSVCDSIATYWACYEVQEGDLIPEGMVTFTLPGHSYAKVNCTNKKIGDGYREVFNWMKKNSYIQLKDAWSIELFYIEDTEEELVEILIPVK</sequence>
<dbReference type="Proteomes" id="UP000252415">
    <property type="component" value="Unassembled WGS sequence"/>
</dbReference>
<evidence type="ECO:0000313" key="3">
    <source>
        <dbReference type="Proteomes" id="UP000252415"/>
    </source>
</evidence>
<evidence type="ECO:0000259" key="1">
    <source>
        <dbReference type="SMART" id="SM00871"/>
    </source>
</evidence>
<reference evidence="2 3" key="1">
    <citation type="submission" date="2018-07" db="EMBL/GenBank/DDBJ databases">
        <title>Genomic Encyclopedia of Type Strains, Phase III (KMG-III): the genomes of soil and plant-associated and newly described type strains.</title>
        <authorList>
            <person name="Whitman W."/>
        </authorList>
    </citation>
    <scope>NUCLEOTIDE SEQUENCE [LARGE SCALE GENOMIC DNA]</scope>
    <source>
        <strain evidence="2 3">CECT 7506</strain>
    </source>
</reference>
<dbReference type="InterPro" id="IPR010499">
    <property type="entry name" value="AraC_E-bd"/>
</dbReference>
<protein>
    <submittedName>
        <fullName evidence="2">Putative transcriptional regulator YdeE</fullName>
    </submittedName>
</protein>
<accession>A0A368W3W7</accession>
<dbReference type="AlphaFoldDB" id="A0A368W3W7"/>
<dbReference type="Pfam" id="PF14526">
    <property type="entry name" value="Cass2"/>
    <property type="match status" value="1"/>
</dbReference>
<dbReference type="Gene3D" id="3.20.80.10">
    <property type="entry name" value="Regulatory factor, effector binding domain"/>
    <property type="match status" value="1"/>
</dbReference>
<dbReference type="EMBL" id="QPJD01000004">
    <property type="protein sequence ID" value="RCW49487.1"/>
    <property type="molecule type" value="Genomic_DNA"/>
</dbReference>